<name>A0AAE0RWZ4_9BIVA</name>
<reference evidence="1" key="2">
    <citation type="journal article" date="2021" name="Genome Biol. Evol.">
        <title>Developing a high-quality reference genome for a parasitic bivalve with doubly uniparental inheritance (Bivalvia: Unionida).</title>
        <authorList>
            <person name="Smith C.H."/>
        </authorList>
    </citation>
    <scope>NUCLEOTIDE SEQUENCE</scope>
    <source>
        <strain evidence="1">CHS0354</strain>
        <tissue evidence="1">Mantle</tissue>
    </source>
</reference>
<accession>A0AAE0RWZ4</accession>
<keyword evidence="2" id="KW-1185">Reference proteome</keyword>
<comment type="caution">
    <text evidence="1">The sequence shown here is derived from an EMBL/GenBank/DDBJ whole genome shotgun (WGS) entry which is preliminary data.</text>
</comment>
<dbReference type="AlphaFoldDB" id="A0AAE0RWZ4"/>
<evidence type="ECO:0000313" key="1">
    <source>
        <dbReference type="EMBL" id="KAK3581139.1"/>
    </source>
</evidence>
<organism evidence="1 2">
    <name type="scientific">Potamilus streckersoni</name>
    <dbReference type="NCBI Taxonomy" id="2493646"/>
    <lineage>
        <taxon>Eukaryota</taxon>
        <taxon>Metazoa</taxon>
        <taxon>Spiralia</taxon>
        <taxon>Lophotrochozoa</taxon>
        <taxon>Mollusca</taxon>
        <taxon>Bivalvia</taxon>
        <taxon>Autobranchia</taxon>
        <taxon>Heteroconchia</taxon>
        <taxon>Palaeoheterodonta</taxon>
        <taxon>Unionida</taxon>
        <taxon>Unionoidea</taxon>
        <taxon>Unionidae</taxon>
        <taxon>Ambleminae</taxon>
        <taxon>Lampsilini</taxon>
        <taxon>Potamilus</taxon>
    </lineage>
</organism>
<protein>
    <submittedName>
        <fullName evidence="1">Uncharacterized protein</fullName>
    </submittedName>
</protein>
<dbReference type="EMBL" id="JAEAOA010001977">
    <property type="protein sequence ID" value="KAK3581139.1"/>
    <property type="molecule type" value="Genomic_DNA"/>
</dbReference>
<evidence type="ECO:0000313" key="2">
    <source>
        <dbReference type="Proteomes" id="UP001195483"/>
    </source>
</evidence>
<reference evidence="1" key="3">
    <citation type="submission" date="2023-05" db="EMBL/GenBank/DDBJ databases">
        <authorList>
            <person name="Smith C.H."/>
        </authorList>
    </citation>
    <scope>NUCLEOTIDE SEQUENCE</scope>
    <source>
        <strain evidence="1">CHS0354</strain>
        <tissue evidence="1">Mantle</tissue>
    </source>
</reference>
<sequence length="109" mass="12186">MDQNPPPPTNAQQRSSYTNVTIKLKPGYLTNAPFSRLNFGHSTRISIGSKAKGNNNFSSLSALHTIQKGGSNFRPNMLEKILYTLRGIYNENIIAEFLLVPSHIRKRQG</sequence>
<reference evidence="1" key="1">
    <citation type="journal article" date="2021" name="Genome Biol. Evol.">
        <title>A High-Quality Reference Genome for a Parasitic Bivalve with Doubly Uniparental Inheritance (Bivalvia: Unionida).</title>
        <authorList>
            <person name="Smith C.H."/>
        </authorList>
    </citation>
    <scope>NUCLEOTIDE SEQUENCE</scope>
    <source>
        <strain evidence="1">CHS0354</strain>
    </source>
</reference>
<proteinExistence type="predicted"/>
<dbReference type="Proteomes" id="UP001195483">
    <property type="component" value="Unassembled WGS sequence"/>
</dbReference>
<gene>
    <name evidence="1" type="ORF">CHS0354_033935</name>
</gene>